<dbReference type="RefSeq" id="WP_215217046.1">
    <property type="nucleotide sequence ID" value="NZ_CP075588.1"/>
</dbReference>
<reference evidence="1 2" key="1">
    <citation type="journal article" date="2022" name="bioRxiv">
        <title>Ecology and evolution of chlamydial symbionts of arthropods.</title>
        <authorList>
            <person name="Halter T."/>
            <person name="Koestlbacher S."/>
            <person name="Collingro A."/>
            <person name="Sixt B.S."/>
            <person name="Toenshoff E.R."/>
            <person name="Hendrickx F."/>
            <person name="Kostanjsek R."/>
            <person name="Horn M."/>
        </authorList>
    </citation>
    <scope>NUCLEOTIDE SEQUENCE [LARGE SCALE GENOMIC DNA]</scope>
    <source>
        <strain evidence="1">W744xW776</strain>
        <plasmid evidence="1 2">unnamed</plasmid>
    </source>
</reference>
<organism evidence="1 2">
    <name type="scientific">Candidatus Rhabdochlamydia oedothoracis</name>
    <dbReference type="NCBI Taxonomy" id="2720720"/>
    <lineage>
        <taxon>Bacteria</taxon>
        <taxon>Pseudomonadati</taxon>
        <taxon>Chlamydiota</taxon>
        <taxon>Chlamydiia</taxon>
        <taxon>Parachlamydiales</taxon>
        <taxon>Candidatus Rhabdochlamydiaceae</taxon>
        <taxon>Candidatus Rhabdochlamydia</taxon>
    </lineage>
</organism>
<evidence type="ECO:0000313" key="1">
    <source>
        <dbReference type="EMBL" id="QYF49472.1"/>
    </source>
</evidence>
<name>A0ABX8V2I7_9BACT</name>
<keyword evidence="2" id="KW-1185">Reference proteome</keyword>
<protein>
    <submittedName>
        <fullName evidence="1">Uncharacterized protein</fullName>
    </submittedName>
</protein>
<gene>
    <name evidence="1" type="ORF">RHABOEDO_001865</name>
</gene>
<evidence type="ECO:0000313" key="2">
    <source>
        <dbReference type="Proteomes" id="UP000826014"/>
    </source>
</evidence>
<dbReference type="Proteomes" id="UP000826014">
    <property type="component" value="Plasmid unnamed"/>
</dbReference>
<dbReference type="EMBL" id="CP075588">
    <property type="protein sequence ID" value="QYF49472.1"/>
    <property type="molecule type" value="Genomic_DNA"/>
</dbReference>
<proteinExistence type="predicted"/>
<accession>A0ABX8V2I7</accession>
<keyword evidence="1" id="KW-0614">Plasmid</keyword>
<geneLocation type="plasmid" evidence="1 2">
    <name>unnamed</name>
</geneLocation>
<sequence>MKEKTQPSKEVVMDSCSADKDFFPEEDWGNINAEQVLSFTTEDVKTLRQFPFIDQALVEDFFKKLKKPQERDLKWKDFLKSNPSKKQKEEWLEKNAKCKSIEESIKELNFLKYITENRTQIIQWLESEEKSNTFKKSGHLVDQQLKYLKSTEDPLHIFSLIENIELKNNITQNKEIQEQTIQVGIHLTAAEDRLVNALCRLLHEKSQIFNPSQSNYYTGNSSYTIADYGKKEEKIPSLILEPHELYQAYLEKVDFSGKEISNIEDILEKAQNARHLIIYEWRTKNKTGRIVVDRIEQYQPLFLVDRIFSSMSEEEADLVAHGDTEVRRKKGKFLIKFNPLFIHQIESKYVLYPKDIHQRMAKAAGGDPRKVTSAMNSLRDFCLRALSNKQKKIELNQDTLPLLLKLENYIKSGRKKEILKKVTDSFQVCKNIGLIDRWEEKAGTNNQTKYVIYLNPGFLGNNYTQIS</sequence>